<evidence type="ECO:0000259" key="4">
    <source>
        <dbReference type="PROSITE" id="PS51077"/>
    </source>
</evidence>
<name>A0A1P8WRQ0_9PLAN</name>
<dbReference type="SUPFAM" id="SSF46785">
    <property type="entry name" value="Winged helix' DNA-binding domain"/>
    <property type="match status" value="1"/>
</dbReference>
<dbReference type="PANTHER" id="PTHR30136:SF35">
    <property type="entry name" value="HTH-TYPE TRANSCRIPTIONAL REGULATOR RV1719"/>
    <property type="match status" value="1"/>
</dbReference>
<dbReference type="RefSeq" id="WP_158521203.1">
    <property type="nucleotide sequence ID" value="NZ_CP017641.1"/>
</dbReference>
<dbReference type="Gene3D" id="1.10.10.10">
    <property type="entry name" value="Winged helix-like DNA-binding domain superfamily/Winged helix DNA-binding domain"/>
    <property type="match status" value="1"/>
</dbReference>
<dbReference type="PANTHER" id="PTHR30136">
    <property type="entry name" value="HELIX-TURN-HELIX TRANSCRIPTIONAL REGULATOR, ICLR FAMILY"/>
    <property type="match status" value="1"/>
</dbReference>
<dbReference type="InterPro" id="IPR036388">
    <property type="entry name" value="WH-like_DNA-bd_sf"/>
</dbReference>
<evidence type="ECO:0000256" key="1">
    <source>
        <dbReference type="ARBA" id="ARBA00023015"/>
    </source>
</evidence>
<organism evidence="6 7">
    <name type="scientific">Fuerstiella marisgermanici</name>
    <dbReference type="NCBI Taxonomy" id="1891926"/>
    <lineage>
        <taxon>Bacteria</taxon>
        <taxon>Pseudomonadati</taxon>
        <taxon>Planctomycetota</taxon>
        <taxon>Planctomycetia</taxon>
        <taxon>Planctomycetales</taxon>
        <taxon>Planctomycetaceae</taxon>
        <taxon>Fuerstiella</taxon>
    </lineage>
</organism>
<evidence type="ECO:0000259" key="5">
    <source>
        <dbReference type="PROSITE" id="PS51078"/>
    </source>
</evidence>
<evidence type="ECO:0000256" key="2">
    <source>
        <dbReference type="ARBA" id="ARBA00023125"/>
    </source>
</evidence>
<dbReference type="Gene3D" id="3.30.450.40">
    <property type="match status" value="1"/>
</dbReference>
<dbReference type="Proteomes" id="UP000187735">
    <property type="component" value="Chromosome"/>
</dbReference>
<dbReference type="Pfam" id="PF01614">
    <property type="entry name" value="IclR_C"/>
    <property type="match status" value="1"/>
</dbReference>
<keyword evidence="7" id="KW-1185">Reference proteome</keyword>
<dbReference type="Pfam" id="PF09339">
    <property type="entry name" value="HTH_IclR"/>
    <property type="match status" value="1"/>
</dbReference>
<dbReference type="InterPro" id="IPR029016">
    <property type="entry name" value="GAF-like_dom_sf"/>
</dbReference>
<dbReference type="AlphaFoldDB" id="A0A1P8WRQ0"/>
<sequence>MTTTITGPVEAKIDGDLPSSAAAKTMAVIEAVGRMATGLTQAEVVQQTGCSANLAFRVLSTLVSLGYMVRGEEDRRYKLTSRLIESCQPRSFDKSLVLCAHAAMQWLRDQSRETVQLMIRAGNKGMVLEQVSGLEAVQVMGRVAMRIPLYSCAPGKAILAASSESELDDWLADTSLKKFTKNTKATRNALLNDLQRIRERGYAEDWEEGIEGIRCVAAPILDAYQRPVGAITVMSPTKRLPQKRFAELGQWCIEAAARTRRELLS</sequence>
<dbReference type="SUPFAM" id="SSF55781">
    <property type="entry name" value="GAF domain-like"/>
    <property type="match status" value="1"/>
</dbReference>
<dbReference type="InterPro" id="IPR005471">
    <property type="entry name" value="Tscrpt_reg_IclR_N"/>
</dbReference>
<evidence type="ECO:0000313" key="7">
    <source>
        <dbReference type="Proteomes" id="UP000187735"/>
    </source>
</evidence>
<dbReference type="GO" id="GO:0003700">
    <property type="term" value="F:DNA-binding transcription factor activity"/>
    <property type="evidence" value="ECO:0007669"/>
    <property type="project" value="TreeGrafter"/>
</dbReference>
<keyword evidence="3" id="KW-0804">Transcription</keyword>
<dbReference type="OrthoDB" id="9791752at2"/>
<dbReference type="GO" id="GO:0003677">
    <property type="term" value="F:DNA binding"/>
    <property type="evidence" value="ECO:0007669"/>
    <property type="project" value="UniProtKB-KW"/>
</dbReference>
<dbReference type="InterPro" id="IPR036390">
    <property type="entry name" value="WH_DNA-bd_sf"/>
</dbReference>
<dbReference type="KEGG" id="fmr:Fuma_06404"/>
<dbReference type="InterPro" id="IPR050707">
    <property type="entry name" value="HTH_MetabolicPath_Reg"/>
</dbReference>
<feature type="domain" description="IclR-ED" evidence="5">
    <location>
        <begin position="75"/>
        <end position="265"/>
    </location>
</feature>
<keyword evidence="1" id="KW-0805">Transcription regulation</keyword>
<keyword evidence="2" id="KW-0238">DNA-binding</keyword>
<reference evidence="6 7" key="1">
    <citation type="journal article" date="2016" name="Front. Microbiol.">
        <title>Fuerstia marisgermanicae gen. nov., sp. nov., an Unusual Member of the Phylum Planctomycetes from the German Wadden Sea.</title>
        <authorList>
            <person name="Kohn T."/>
            <person name="Heuer A."/>
            <person name="Jogler M."/>
            <person name="Vollmers J."/>
            <person name="Boedeker C."/>
            <person name="Bunk B."/>
            <person name="Rast P."/>
            <person name="Borchert D."/>
            <person name="Glockner I."/>
            <person name="Freese H.M."/>
            <person name="Klenk H.P."/>
            <person name="Overmann J."/>
            <person name="Kaster A.K."/>
            <person name="Rohde M."/>
            <person name="Wiegand S."/>
            <person name="Jogler C."/>
        </authorList>
    </citation>
    <scope>NUCLEOTIDE SEQUENCE [LARGE SCALE GENOMIC DNA]</scope>
    <source>
        <strain evidence="6 7">NH11</strain>
    </source>
</reference>
<dbReference type="GO" id="GO:0045892">
    <property type="term" value="P:negative regulation of DNA-templated transcription"/>
    <property type="evidence" value="ECO:0007669"/>
    <property type="project" value="TreeGrafter"/>
</dbReference>
<evidence type="ECO:0000256" key="3">
    <source>
        <dbReference type="ARBA" id="ARBA00023163"/>
    </source>
</evidence>
<dbReference type="STRING" id="1891926.Fuma_06404"/>
<gene>
    <name evidence="6" type="primary">kdgR</name>
    <name evidence="6" type="ORF">Fuma_06404</name>
</gene>
<accession>A0A1P8WRQ0</accession>
<proteinExistence type="predicted"/>
<dbReference type="InterPro" id="IPR014757">
    <property type="entry name" value="Tscrpt_reg_IclR_C"/>
</dbReference>
<evidence type="ECO:0000313" key="6">
    <source>
        <dbReference type="EMBL" id="APZ96731.1"/>
    </source>
</evidence>
<dbReference type="SMART" id="SM00346">
    <property type="entry name" value="HTH_ICLR"/>
    <property type="match status" value="1"/>
</dbReference>
<dbReference type="EMBL" id="CP017641">
    <property type="protein sequence ID" value="APZ96731.1"/>
    <property type="molecule type" value="Genomic_DNA"/>
</dbReference>
<dbReference type="PROSITE" id="PS51078">
    <property type="entry name" value="ICLR_ED"/>
    <property type="match status" value="1"/>
</dbReference>
<feature type="domain" description="HTH iclR-type" evidence="4">
    <location>
        <begin position="19"/>
        <end position="81"/>
    </location>
</feature>
<dbReference type="PROSITE" id="PS51077">
    <property type="entry name" value="HTH_ICLR"/>
    <property type="match status" value="1"/>
</dbReference>
<protein>
    <submittedName>
        <fullName evidence="6">Transcriptional regulator KdgR</fullName>
    </submittedName>
</protein>